<protein>
    <recommendedName>
        <fullName evidence="6">Penicillin-binding protein 1A</fullName>
        <ecNumber evidence="24">2.4.99.28</ecNumber>
        <ecNumber evidence="5">3.4.16.4</ecNumber>
    </recommendedName>
</protein>
<keyword evidence="13 27" id="KW-0812">Transmembrane</keyword>
<evidence type="ECO:0000256" key="10">
    <source>
        <dbReference type="ARBA" id="ARBA00022670"/>
    </source>
</evidence>
<feature type="domain" description="Glycosyl transferase family 51" evidence="29">
    <location>
        <begin position="83"/>
        <end position="257"/>
    </location>
</feature>
<keyword evidence="10" id="KW-0645">Protease</keyword>
<evidence type="ECO:0000256" key="14">
    <source>
        <dbReference type="ARBA" id="ARBA00022801"/>
    </source>
</evidence>
<comment type="catalytic activity">
    <reaction evidence="23">
        <text>Preferential cleavage: (Ac)2-L-Lys-D-Ala-|-D-Ala. Also transpeptidation of peptidyl-alanyl moieties that are N-acyl substituents of D-alanine.</text>
        <dbReference type="EC" id="3.4.16.4"/>
    </reaction>
</comment>
<keyword evidence="19 27" id="KW-0472">Membrane</keyword>
<dbReference type="RefSeq" id="WP_251350101.1">
    <property type="nucleotide sequence ID" value="NZ_JAMQGR010000004.1"/>
</dbReference>
<dbReference type="InterPro" id="IPR001460">
    <property type="entry name" value="PCN-bd_Tpept"/>
</dbReference>
<keyword evidence="32" id="KW-1185">Reference proteome</keyword>
<accession>A0ABT0WTB6</accession>
<keyword evidence="20" id="KW-0046">Antibiotic resistance</keyword>
<dbReference type="PANTHER" id="PTHR32282">
    <property type="entry name" value="BINDING PROTEIN TRANSPEPTIDASE, PUTATIVE-RELATED"/>
    <property type="match status" value="1"/>
</dbReference>
<evidence type="ECO:0000313" key="31">
    <source>
        <dbReference type="EMBL" id="MCM2566689.1"/>
    </source>
</evidence>
<feature type="compositionally biased region" description="Basic and acidic residues" evidence="26">
    <location>
        <begin position="803"/>
        <end position="820"/>
    </location>
</feature>
<evidence type="ECO:0000256" key="4">
    <source>
        <dbReference type="ARBA" id="ARBA00007739"/>
    </source>
</evidence>
<keyword evidence="16" id="KW-0735">Signal-anchor</keyword>
<evidence type="ECO:0000256" key="5">
    <source>
        <dbReference type="ARBA" id="ARBA00012448"/>
    </source>
</evidence>
<dbReference type="InterPro" id="IPR050396">
    <property type="entry name" value="Glycosyltr_51/Transpeptidase"/>
</dbReference>
<evidence type="ECO:0000256" key="8">
    <source>
        <dbReference type="ARBA" id="ARBA00022519"/>
    </source>
</evidence>
<feature type="transmembrane region" description="Helical" evidence="27">
    <location>
        <begin position="32"/>
        <end position="54"/>
    </location>
</feature>
<dbReference type="PANTHER" id="PTHR32282:SF27">
    <property type="entry name" value="PENICILLIN-BINDING PROTEIN 1A"/>
    <property type="match status" value="1"/>
</dbReference>
<dbReference type="Pfam" id="PF00905">
    <property type="entry name" value="Transpeptidase"/>
    <property type="match status" value="1"/>
</dbReference>
<comment type="catalytic activity">
    <reaction evidence="25">
        <text>[GlcNAc-(1-&gt;4)-Mur2Ac(oyl-L-Ala-gamma-D-Glu-L-Lys-D-Ala-D-Ala)](n)-di-trans,octa-cis-undecaprenyl diphosphate + beta-D-GlcNAc-(1-&gt;4)-Mur2Ac(oyl-L-Ala-gamma-D-Glu-L-Lys-D-Ala-D-Ala)-di-trans,octa-cis-undecaprenyl diphosphate = [GlcNAc-(1-&gt;4)-Mur2Ac(oyl-L-Ala-gamma-D-Glu-L-Lys-D-Ala-D-Ala)](n+1)-di-trans,octa-cis-undecaprenyl diphosphate + di-trans,octa-cis-undecaprenyl diphosphate + H(+)</text>
        <dbReference type="Rhea" id="RHEA:23708"/>
        <dbReference type="Rhea" id="RHEA-COMP:9602"/>
        <dbReference type="Rhea" id="RHEA-COMP:9603"/>
        <dbReference type="ChEBI" id="CHEBI:15378"/>
        <dbReference type="ChEBI" id="CHEBI:58405"/>
        <dbReference type="ChEBI" id="CHEBI:60033"/>
        <dbReference type="ChEBI" id="CHEBI:78435"/>
        <dbReference type="EC" id="2.4.99.28"/>
    </reaction>
</comment>
<dbReference type="InterPro" id="IPR023346">
    <property type="entry name" value="Lysozyme-like_dom_sf"/>
</dbReference>
<evidence type="ECO:0000256" key="19">
    <source>
        <dbReference type="ARBA" id="ARBA00023136"/>
    </source>
</evidence>
<keyword evidence="21" id="KW-0511">Multifunctional enzyme</keyword>
<evidence type="ECO:0000256" key="15">
    <source>
        <dbReference type="ARBA" id="ARBA00022960"/>
    </source>
</evidence>
<evidence type="ECO:0000256" key="13">
    <source>
        <dbReference type="ARBA" id="ARBA00022692"/>
    </source>
</evidence>
<dbReference type="EC" id="2.4.99.28" evidence="24"/>
<sequence length="820" mass="89303">METQDTAQDSSQDSGKNSATARKPPSKLARKLKFGLGLTLGLGLSAALAGGWWLRQAWQDLPAVEHLAQYKPALPLRIFSSEGELLAEYGEERREFLPLKEIPLRMRQALLAIEDARFYEHGAVDFYGLTRATLANVVTGHHAQGASTITMQVARDFFLSRDKTVQRKLTEMLLAYKLEQHYGKDKLLELYMNQIYLGERSYGFSAASNIYFDKPLADVSIAEAAMLAGLPKAPSAYNPVANPQRATVRQHYILQRMRELGYITPAEYTAAVAEKLALNKDRNSSVHAAAYAVEEARQLILQSYPEGAYSMGLDVTTTIRMAPQRAADKSLRDGLLNAQARRGYRGPEARLAASEDSVARQLAAYPDSGELRAALVRKVETSGTRQVKAQLRNGDEIVLTAPDARLGGKLQWDGKRAIVEGSVIRVMHDAAKNRWLVSQLPEMEGALISVEAHSGEIVAMAGGFDFYRNHYNHAMQAYRQPGSSFKPFVYSAALEKGYFPGTAVDDTQRLLLPQETGAQPWRPRNYGNNYEGFISVRRGLVRSKNLVAVSLMQAAGPGYVQHYATRFGFEGARNPVSLPLALGAGAVTPLQLAQSYAVFANGGMQMPPKLIKEVRSRSGEVLFSDAAPRAKGEPAPGTQVISTRNAYVMDSMLRDVVKSGTGRGALALGRGDAAGKTGTSNNAYDAWFAGYSSGLVSVVWLGYDQPKSLGNATGGTLALPVWRDYMQVAVQGRREQVLAEPAGLALLDGDYVYAEYLAGDCLKDNFAFIHSSVSCGSLGADTRMAHDDAGNGGSSTGTNEARTLSEAREREQILKSFSEE</sequence>
<evidence type="ECO:0000256" key="3">
    <source>
        <dbReference type="ARBA" id="ARBA00007090"/>
    </source>
</evidence>
<evidence type="ECO:0000259" key="29">
    <source>
        <dbReference type="Pfam" id="PF00912"/>
    </source>
</evidence>
<comment type="pathway">
    <text evidence="2">Cell wall biogenesis; peptidoglycan biosynthesis.</text>
</comment>
<comment type="subcellular location">
    <subcellularLocation>
        <location evidence="1">Cell inner membrane</location>
        <topology evidence="1">Single-pass type II membrane protein</topology>
    </subcellularLocation>
</comment>
<keyword evidence="9" id="KW-0121">Carboxypeptidase</keyword>
<evidence type="ECO:0000256" key="12">
    <source>
        <dbReference type="ARBA" id="ARBA00022679"/>
    </source>
</evidence>
<feature type="compositionally biased region" description="Polar residues" evidence="26">
    <location>
        <begin position="1"/>
        <end position="20"/>
    </location>
</feature>
<feature type="region of interest" description="Disordered" evidence="26">
    <location>
        <begin position="786"/>
        <end position="820"/>
    </location>
</feature>
<organism evidence="31 32">
    <name type="scientific">Janthinobacterium kumbetense</name>
    <dbReference type="NCBI Taxonomy" id="2950280"/>
    <lineage>
        <taxon>Bacteria</taxon>
        <taxon>Pseudomonadati</taxon>
        <taxon>Pseudomonadota</taxon>
        <taxon>Betaproteobacteria</taxon>
        <taxon>Burkholderiales</taxon>
        <taxon>Oxalobacteraceae</taxon>
        <taxon>Janthinobacterium</taxon>
    </lineage>
</organism>
<evidence type="ECO:0000256" key="9">
    <source>
        <dbReference type="ARBA" id="ARBA00022645"/>
    </source>
</evidence>
<keyword evidence="15" id="KW-0133">Cell shape</keyword>
<keyword evidence="11" id="KW-0328">Glycosyltransferase</keyword>
<dbReference type="EC" id="3.4.16.4" evidence="5"/>
<evidence type="ECO:0000256" key="27">
    <source>
        <dbReference type="SAM" id="Phobius"/>
    </source>
</evidence>
<dbReference type="InterPro" id="IPR012338">
    <property type="entry name" value="Beta-lactam/transpept-like"/>
</dbReference>
<evidence type="ECO:0000256" key="25">
    <source>
        <dbReference type="ARBA" id="ARBA00049902"/>
    </source>
</evidence>
<evidence type="ECO:0000256" key="16">
    <source>
        <dbReference type="ARBA" id="ARBA00022968"/>
    </source>
</evidence>
<keyword evidence="12" id="KW-0808">Transferase</keyword>
<evidence type="ECO:0000256" key="24">
    <source>
        <dbReference type="ARBA" id="ARBA00044770"/>
    </source>
</evidence>
<dbReference type="Pfam" id="PF00912">
    <property type="entry name" value="Transgly"/>
    <property type="match status" value="1"/>
</dbReference>
<keyword evidence="14" id="KW-0378">Hydrolase</keyword>
<dbReference type="SUPFAM" id="SSF53955">
    <property type="entry name" value="Lysozyme-like"/>
    <property type="match status" value="1"/>
</dbReference>
<gene>
    <name evidence="31" type="ORF">NCG91_13880</name>
</gene>
<feature type="domain" description="Penicillin-binding protein transpeptidase" evidence="28">
    <location>
        <begin position="448"/>
        <end position="727"/>
    </location>
</feature>
<evidence type="ECO:0000256" key="2">
    <source>
        <dbReference type="ARBA" id="ARBA00004752"/>
    </source>
</evidence>
<evidence type="ECO:0000256" key="20">
    <source>
        <dbReference type="ARBA" id="ARBA00023251"/>
    </source>
</evidence>
<dbReference type="InterPro" id="IPR036950">
    <property type="entry name" value="PBP_transglycosylase"/>
</dbReference>
<keyword evidence="8" id="KW-0997">Cell inner membrane</keyword>
<dbReference type="EMBL" id="JAMQGR010000004">
    <property type="protein sequence ID" value="MCM2566689.1"/>
    <property type="molecule type" value="Genomic_DNA"/>
</dbReference>
<evidence type="ECO:0000256" key="7">
    <source>
        <dbReference type="ARBA" id="ARBA00022475"/>
    </source>
</evidence>
<reference evidence="31 32" key="1">
    <citation type="submission" date="2022-06" db="EMBL/GenBank/DDBJ databases">
        <title>Janthinobacterium kumbetensis sp. nov., isolated from spring water in Turkey.</title>
        <authorList>
            <person name="Inan Bektas K."/>
            <person name="Belduz A.A."/>
            <person name="Canakci S."/>
            <person name="Nalcaoglu A."/>
            <person name="Ceylan E."/>
            <person name="Kati H."/>
        </authorList>
    </citation>
    <scope>NUCLEOTIDE SEQUENCE [LARGE SCALE GENOMIC DNA]</scope>
    <source>
        <strain evidence="31 32">GK</strain>
    </source>
</reference>
<evidence type="ECO:0000256" key="23">
    <source>
        <dbReference type="ARBA" id="ARBA00034000"/>
    </source>
</evidence>
<dbReference type="InterPro" id="IPR031376">
    <property type="entry name" value="PCB_OB"/>
</dbReference>
<dbReference type="SUPFAM" id="SSF56601">
    <property type="entry name" value="beta-lactamase/transpeptidase-like"/>
    <property type="match status" value="1"/>
</dbReference>
<name>A0ABT0WTB6_9BURK</name>
<evidence type="ECO:0000256" key="26">
    <source>
        <dbReference type="SAM" id="MobiDB-lite"/>
    </source>
</evidence>
<evidence type="ECO:0000259" key="30">
    <source>
        <dbReference type="Pfam" id="PF17092"/>
    </source>
</evidence>
<dbReference type="Proteomes" id="UP001202243">
    <property type="component" value="Unassembled WGS sequence"/>
</dbReference>
<evidence type="ECO:0000256" key="1">
    <source>
        <dbReference type="ARBA" id="ARBA00004249"/>
    </source>
</evidence>
<proteinExistence type="inferred from homology"/>
<dbReference type="Gene3D" id="1.10.3810.10">
    <property type="entry name" value="Biosynthetic peptidoglycan transglycosylase-like"/>
    <property type="match status" value="1"/>
</dbReference>
<dbReference type="NCBIfam" id="TIGR02074">
    <property type="entry name" value="PBP_1a_fam"/>
    <property type="match status" value="1"/>
</dbReference>
<evidence type="ECO:0000256" key="6">
    <source>
        <dbReference type="ARBA" id="ARBA00018638"/>
    </source>
</evidence>
<comment type="caution">
    <text evidence="31">The sequence shown here is derived from an EMBL/GenBank/DDBJ whole genome shotgun (WGS) entry which is preliminary data.</text>
</comment>
<evidence type="ECO:0000313" key="32">
    <source>
        <dbReference type="Proteomes" id="UP001202243"/>
    </source>
</evidence>
<evidence type="ECO:0000256" key="17">
    <source>
        <dbReference type="ARBA" id="ARBA00022984"/>
    </source>
</evidence>
<keyword evidence="17" id="KW-0573">Peptidoglycan synthesis</keyword>
<evidence type="ECO:0000256" key="22">
    <source>
        <dbReference type="ARBA" id="ARBA00023316"/>
    </source>
</evidence>
<evidence type="ECO:0000259" key="28">
    <source>
        <dbReference type="Pfam" id="PF00905"/>
    </source>
</evidence>
<evidence type="ECO:0000256" key="21">
    <source>
        <dbReference type="ARBA" id="ARBA00023268"/>
    </source>
</evidence>
<comment type="similarity">
    <text evidence="3">In the C-terminal section; belongs to the transpeptidase family.</text>
</comment>
<keyword evidence="7" id="KW-1003">Cell membrane</keyword>
<dbReference type="Gene3D" id="3.40.710.10">
    <property type="entry name" value="DD-peptidase/beta-lactamase superfamily"/>
    <property type="match status" value="2"/>
</dbReference>
<keyword evidence="18 27" id="KW-1133">Transmembrane helix</keyword>
<keyword evidence="22" id="KW-0961">Cell wall biogenesis/degradation</keyword>
<feature type="domain" description="Penicillin-binding protein OB-like" evidence="30">
    <location>
        <begin position="344"/>
        <end position="442"/>
    </location>
</feature>
<feature type="region of interest" description="Disordered" evidence="26">
    <location>
        <begin position="1"/>
        <end position="26"/>
    </location>
</feature>
<evidence type="ECO:0000256" key="11">
    <source>
        <dbReference type="ARBA" id="ARBA00022676"/>
    </source>
</evidence>
<comment type="similarity">
    <text evidence="4">In the N-terminal section; belongs to the glycosyltransferase 51 family.</text>
</comment>
<dbReference type="InterPro" id="IPR001264">
    <property type="entry name" value="Glyco_trans_51"/>
</dbReference>
<dbReference type="Pfam" id="PF17092">
    <property type="entry name" value="PCB_OB"/>
    <property type="match status" value="1"/>
</dbReference>
<evidence type="ECO:0000256" key="18">
    <source>
        <dbReference type="ARBA" id="ARBA00022989"/>
    </source>
</evidence>